<dbReference type="AlphaFoldDB" id="A0A392SY11"/>
<evidence type="ECO:0000313" key="2">
    <source>
        <dbReference type="EMBL" id="MCI53728.1"/>
    </source>
</evidence>
<keyword evidence="3" id="KW-1185">Reference proteome</keyword>
<evidence type="ECO:0000313" key="3">
    <source>
        <dbReference type="Proteomes" id="UP000265520"/>
    </source>
</evidence>
<evidence type="ECO:0000256" key="1">
    <source>
        <dbReference type="SAM" id="MobiDB-lite"/>
    </source>
</evidence>
<dbReference type="Proteomes" id="UP000265520">
    <property type="component" value="Unassembled WGS sequence"/>
</dbReference>
<sequence>VTLAAFSRMDTRVANIEEEIVEIRSTLVDVQKSVKEGHASFIVLMEKYLGKSIVTDEGDSGSVAKTIPENTQRTLGEKIGDSSGGSKVDTLTEFR</sequence>
<accession>A0A392SY11</accession>
<feature type="non-terminal residue" evidence="2">
    <location>
        <position position="95"/>
    </location>
</feature>
<protein>
    <submittedName>
        <fullName evidence="2">Uncharacterized protein</fullName>
    </submittedName>
</protein>
<proteinExistence type="predicted"/>
<feature type="region of interest" description="Disordered" evidence="1">
    <location>
        <begin position="70"/>
        <end position="95"/>
    </location>
</feature>
<reference evidence="2 3" key="1">
    <citation type="journal article" date="2018" name="Front. Plant Sci.">
        <title>Red Clover (Trifolium pratense) and Zigzag Clover (T. medium) - A Picture of Genomic Similarities and Differences.</title>
        <authorList>
            <person name="Dluhosova J."/>
            <person name="Istvanek J."/>
            <person name="Nedelnik J."/>
            <person name="Repkova J."/>
        </authorList>
    </citation>
    <scope>NUCLEOTIDE SEQUENCE [LARGE SCALE GENOMIC DNA]</scope>
    <source>
        <strain evidence="3">cv. 10/8</strain>
        <tissue evidence="2">Leaf</tissue>
    </source>
</reference>
<dbReference type="EMBL" id="LXQA010468005">
    <property type="protein sequence ID" value="MCI53728.1"/>
    <property type="molecule type" value="Genomic_DNA"/>
</dbReference>
<feature type="non-terminal residue" evidence="2">
    <location>
        <position position="1"/>
    </location>
</feature>
<comment type="caution">
    <text evidence="2">The sequence shown here is derived from an EMBL/GenBank/DDBJ whole genome shotgun (WGS) entry which is preliminary data.</text>
</comment>
<organism evidence="2 3">
    <name type="scientific">Trifolium medium</name>
    <dbReference type="NCBI Taxonomy" id="97028"/>
    <lineage>
        <taxon>Eukaryota</taxon>
        <taxon>Viridiplantae</taxon>
        <taxon>Streptophyta</taxon>
        <taxon>Embryophyta</taxon>
        <taxon>Tracheophyta</taxon>
        <taxon>Spermatophyta</taxon>
        <taxon>Magnoliopsida</taxon>
        <taxon>eudicotyledons</taxon>
        <taxon>Gunneridae</taxon>
        <taxon>Pentapetalae</taxon>
        <taxon>rosids</taxon>
        <taxon>fabids</taxon>
        <taxon>Fabales</taxon>
        <taxon>Fabaceae</taxon>
        <taxon>Papilionoideae</taxon>
        <taxon>50 kb inversion clade</taxon>
        <taxon>NPAAA clade</taxon>
        <taxon>Hologalegina</taxon>
        <taxon>IRL clade</taxon>
        <taxon>Trifolieae</taxon>
        <taxon>Trifolium</taxon>
    </lineage>
</organism>
<name>A0A392SY11_9FABA</name>